<organism evidence="1 2">
    <name type="scientific">Rhododendron molle</name>
    <name type="common">Chinese azalea</name>
    <name type="synonym">Azalea mollis</name>
    <dbReference type="NCBI Taxonomy" id="49168"/>
    <lineage>
        <taxon>Eukaryota</taxon>
        <taxon>Viridiplantae</taxon>
        <taxon>Streptophyta</taxon>
        <taxon>Embryophyta</taxon>
        <taxon>Tracheophyta</taxon>
        <taxon>Spermatophyta</taxon>
        <taxon>Magnoliopsida</taxon>
        <taxon>eudicotyledons</taxon>
        <taxon>Gunneridae</taxon>
        <taxon>Pentapetalae</taxon>
        <taxon>asterids</taxon>
        <taxon>Ericales</taxon>
        <taxon>Ericaceae</taxon>
        <taxon>Ericoideae</taxon>
        <taxon>Rhodoreae</taxon>
        <taxon>Rhododendron</taxon>
    </lineage>
</organism>
<reference evidence="1" key="1">
    <citation type="submission" date="2022-02" db="EMBL/GenBank/DDBJ databases">
        <title>Plant Genome Project.</title>
        <authorList>
            <person name="Zhang R.-G."/>
        </authorList>
    </citation>
    <scope>NUCLEOTIDE SEQUENCE</scope>
    <source>
        <strain evidence="1">AT1</strain>
    </source>
</reference>
<evidence type="ECO:0000313" key="1">
    <source>
        <dbReference type="EMBL" id="KAI8568374.1"/>
    </source>
</evidence>
<comment type="caution">
    <text evidence="1">The sequence shown here is derived from an EMBL/GenBank/DDBJ whole genome shotgun (WGS) entry which is preliminary data.</text>
</comment>
<sequence>MSYLPALRDLKTASRFDWGGAALGTAYAFLGHSSRTGQSTAGYWRVWELWAYGVLRMYPPQCKHPDLSTLPRALIWSKKNMGPKEGRGNLNAYRLYLDELRSSQGNPAEVRFVPARVEPPPVTVLAQGRATSRSKRARSPPQKKLAAGTPVPPVISQ</sequence>
<accession>A0ACC0PTI0</accession>
<keyword evidence="2" id="KW-1185">Reference proteome</keyword>
<gene>
    <name evidence="1" type="ORF">RHMOL_Rhmol02G0193600</name>
</gene>
<evidence type="ECO:0000313" key="2">
    <source>
        <dbReference type="Proteomes" id="UP001062846"/>
    </source>
</evidence>
<name>A0ACC0PTI0_RHOML</name>
<protein>
    <submittedName>
        <fullName evidence="1">Uncharacterized protein</fullName>
    </submittedName>
</protein>
<dbReference type="Proteomes" id="UP001062846">
    <property type="component" value="Chromosome 2"/>
</dbReference>
<proteinExistence type="predicted"/>
<dbReference type="EMBL" id="CM046389">
    <property type="protein sequence ID" value="KAI8568374.1"/>
    <property type="molecule type" value="Genomic_DNA"/>
</dbReference>